<proteinExistence type="inferred from homology"/>
<evidence type="ECO:0000313" key="6">
    <source>
        <dbReference type="Proteomes" id="UP000187609"/>
    </source>
</evidence>
<dbReference type="InterPro" id="IPR023574">
    <property type="entry name" value="Ribosomal_uL4_dom_sf"/>
</dbReference>
<name>A0A1J6L116_NICAT</name>
<dbReference type="GO" id="GO:0005840">
    <property type="term" value="C:ribosome"/>
    <property type="evidence" value="ECO:0007669"/>
    <property type="project" value="UniProtKB-KW"/>
</dbReference>
<dbReference type="SMR" id="A0A1J6L116"/>
<sequence length="95" mass="10983">MAGLHQDLVIPVINFHNEDKGFMCLADDVFDVPIRKDIIHRVMRWQLAKRQQGTHSTKTISEVTGLVENREGRRELGEHGLEHCVVLMFYLCILL</sequence>
<comment type="caution">
    <text evidence="5">The sequence shown here is derived from an EMBL/GenBank/DDBJ whole genome shotgun (WGS) entry which is preliminary data.</text>
</comment>
<gene>
    <name evidence="5" type="ORF">A4A49_53765</name>
</gene>
<evidence type="ECO:0000256" key="2">
    <source>
        <dbReference type="ARBA" id="ARBA00022980"/>
    </source>
</evidence>
<keyword evidence="3" id="KW-0687">Ribonucleoprotein</keyword>
<dbReference type="Gene3D" id="3.40.1370.10">
    <property type="match status" value="1"/>
</dbReference>
<dbReference type="STRING" id="49451.A0A1J6L116"/>
<protein>
    <recommendedName>
        <fullName evidence="4">Large ribosomal subunit protein uL4m</fullName>
    </recommendedName>
</protein>
<keyword evidence="6" id="KW-1185">Reference proteome</keyword>
<dbReference type="GO" id="GO:1990904">
    <property type="term" value="C:ribonucleoprotein complex"/>
    <property type="evidence" value="ECO:0007669"/>
    <property type="project" value="UniProtKB-KW"/>
</dbReference>
<dbReference type="InterPro" id="IPR013005">
    <property type="entry name" value="Ribosomal_uL4-like"/>
</dbReference>
<organism evidence="5 6">
    <name type="scientific">Nicotiana attenuata</name>
    <name type="common">Coyote tobacco</name>
    <dbReference type="NCBI Taxonomy" id="49451"/>
    <lineage>
        <taxon>Eukaryota</taxon>
        <taxon>Viridiplantae</taxon>
        <taxon>Streptophyta</taxon>
        <taxon>Embryophyta</taxon>
        <taxon>Tracheophyta</taxon>
        <taxon>Spermatophyta</taxon>
        <taxon>Magnoliopsida</taxon>
        <taxon>eudicotyledons</taxon>
        <taxon>Gunneridae</taxon>
        <taxon>Pentapetalae</taxon>
        <taxon>asterids</taxon>
        <taxon>lamiids</taxon>
        <taxon>Solanales</taxon>
        <taxon>Solanaceae</taxon>
        <taxon>Nicotianoideae</taxon>
        <taxon>Nicotianeae</taxon>
        <taxon>Nicotiana</taxon>
    </lineage>
</organism>
<evidence type="ECO:0000256" key="1">
    <source>
        <dbReference type="ARBA" id="ARBA00010528"/>
    </source>
</evidence>
<accession>A0A1J6L116</accession>
<dbReference type="GO" id="GO:0003735">
    <property type="term" value="F:structural constituent of ribosome"/>
    <property type="evidence" value="ECO:0007669"/>
    <property type="project" value="InterPro"/>
</dbReference>
<dbReference type="Pfam" id="PF00573">
    <property type="entry name" value="Ribosomal_L4"/>
    <property type="match status" value="1"/>
</dbReference>
<keyword evidence="2" id="KW-0689">Ribosomal protein</keyword>
<dbReference type="InterPro" id="IPR002136">
    <property type="entry name" value="Ribosomal_uL4"/>
</dbReference>
<dbReference type="Proteomes" id="UP000187609">
    <property type="component" value="Unassembled WGS sequence"/>
</dbReference>
<reference evidence="5" key="1">
    <citation type="submission" date="2016-11" db="EMBL/GenBank/DDBJ databases">
        <title>The genome of Nicotiana attenuata.</title>
        <authorList>
            <person name="Xu S."/>
            <person name="Brockmoeller T."/>
            <person name="Gaquerel E."/>
            <person name="Navarro A."/>
            <person name="Kuhl H."/>
            <person name="Gase K."/>
            <person name="Ling Z."/>
            <person name="Zhou W."/>
            <person name="Kreitzer C."/>
            <person name="Stanke M."/>
            <person name="Tang H."/>
            <person name="Lyons E."/>
            <person name="Pandey P."/>
            <person name="Pandey S.P."/>
            <person name="Timmermann B."/>
            <person name="Baldwin I.T."/>
        </authorList>
    </citation>
    <scope>NUCLEOTIDE SEQUENCE [LARGE SCALE GENOMIC DNA]</scope>
    <source>
        <strain evidence="5">UT</strain>
    </source>
</reference>
<evidence type="ECO:0000256" key="4">
    <source>
        <dbReference type="ARBA" id="ARBA00040565"/>
    </source>
</evidence>
<dbReference type="PANTHER" id="PTHR10746">
    <property type="entry name" value="50S RIBOSOMAL PROTEIN L4"/>
    <property type="match status" value="1"/>
</dbReference>
<dbReference type="PANTHER" id="PTHR10746:SF6">
    <property type="entry name" value="LARGE RIBOSOMAL SUBUNIT PROTEIN UL4M"/>
    <property type="match status" value="1"/>
</dbReference>
<evidence type="ECO:0000256" key="3">
    <source>
        <dbReference type="ARBA" id="ARBA00023274"/>
    </source>
</evidence>
<dbReference type="AlphaFoldDB" id="A0A1J6L116"/>
<evidence type="ECO:0000313" key="5">
    <source>
        <dbReference type="EMBL" id="OIT27503.1"/>
    </source>
</evidence>
<dbReference type="SUPFAM" id="SSF52166">
    <property type="entry name" value="Ribosomal protein L4"/>
    <property type="match status" value="1"/>
</dbReference>
<dbReference type="Gramene" id="OIT27503">
    <property type="protein sequence ID" value="OIT27503"/>
    <property type="gene ID" value="A4A49_53765"/>
</dbReference>
<dbReference type="GO" id="GO:0006412">
    <property type="term" value="P:translation"/>
    <property type="evidence" value="ECO:0007669"/>
    <property type="project" value="InterPro"/>
</dbReference>
<comment type="similarity">
    <text evidence="1">Belongs to the universal ribosomal protein uL4 family.</text>
</comment>
<dbReference type="EMBL" id="MJEQ01002382">
    <property type="protein sequence ID" value="OIT27503.1"/>
    <property type="molecule type" value="Genomic_DNA"/>
</dbReference>